<dbReference type="Gene3D" id="3.30.470.30">
    <property type="entry name" value="DNA ligase/mRNA capping enzyme"/>
    <property type="match status" value="1"/>
</dbReference>
<dbReference type="InterPro" id="IPR022865">
    <property type="entry name" value="DNA_ligae_ATP-dep_bac/arc"/>
</dbReference>
<feature type="binding site" evidence="14">
    <location>
        <position position="251"/>
    </location>
    <ligand>
        <name>ATP</name>
        <dbReference type="ChEBI" id="CHEBI:30616"/>
    </ligand>
</feature>
<dbReference type="InterPro" id="IPR000977">
    <property type="entry name" value="DNA_ligase_ATP-dep"/>
</dbReference>
<accession>A0A0G1M6E3</accession>
<evidence type="ECO:0000256" key="10">
    <source>
        <dbReference type="ARBA" id="ARBA00023172"/>
    </source>
</evidence>
<dbReference type="InterPro" id="IPR050191">
    <property type="entry name" value="ATP-dep_DNA_ligase"/>
</dbReference>
<proteinExistence type="inferred from homology"/>
<feature type="binding site" evidence="14">
    <location>
        <position position="339"/>
    </location>
    <ligand>
        <name>ATP</name>
        <dbReference type="ChEBI" id="CHEBI:30616"/>
    </ligand>
</feature>
<dbReference type="SUPFAM" id="SSF117018">
    <property type="entry name" value="ATP-dependent DNA ligase DNA-binding domain"/>
    <property type="match status" value="1"/>
</dbReference>
<evidence type="ECO:0000256" key="1">
    <source>
        <dbReference type="ARBA" id="ARBA00007572"/>
    </source>
</evidence>
<keyword evidence="11 14" id="KW-0234">DNA repair</keyword>
<dbReference type="Pfam" id="PF04675">
    <property type="entry name" value="DNA_ligase_A_N"/>
    <property type="match status" value="1"/>
</dbReference>
<feature type="binding site" evidence="14">
    <location>
        <position position="299"/>
    </location>
    <ligand>
        <name>ATP</name>
        <dbReference type="ChEBI" id="CHEBI:30616"/>
    </ligand>
</feature>
<dbReference type="GO" id="GO:0071897">
    <property type="term" value="P:DNA biosynthetic process"/>
    <property type="evidence" value="ECO:0007669"/>
    <property type="project" value="InterPro"/>
</dbReference>
<dbReference type="PROSITE" id="PS00333">
    <property type="entry name" value="DNA_LIGASE_A2"/>
    <property type="match status" value="1"/>
</dbReference>
<comment type="function">
    <text evidence="14">DNA ligase that seals nicks in double-stranded DNA during DNA replication, DNA recombination and DNA repair.</text>
</comment>
<dbReference type="Gene3D" id="2.40.50.140">
    <property type="entry name" value="Nucleic acid-binding proteins"/>
    <property type="match status" value="1"/>
</dbReference>
<dbReference type="Pfam" id="PF04679">
    <property type="entry name" value="DNA_ligase_A_C"/>
    <property type="match status" value="1"/>
</dbReference>
<feature type="active site" description="N6-AMP-lysine intermediate" evidence="14">
    <location>
        <position position="246"/>
    </location>
</feature>
<keyword evidence="5 14" id="KW-0479">Metal-binding</keyword>
<feature type="binding site" evidence="14">
    <location>
        <position position="421"/>
    </location>
    <ligand>
        <name>ATP</name>
        <dbReference type="ChEBI" id="CHEBI:30616"/>
    </ligand>
</feature>
<dbReference type="GO" id="GO:0006281">
    <property type="term" value="P:DNA repair"/>
    <property type="evidence" value="ECO:0007669"/>
    <property type="project" value="UniProtKB-UniRule"/>
</dbReference>
<evidence type="ECO:0000256" key="16">
    <source>
        <dbReference type="RuleBase" id="RU004196"/>
    </source>
</evidence>
<feature type="binding site" evidence="14">
    <location>
        <position position="244"/>
    </location>
    <ligand>
        <name>ATP</name>
        <dbReference type="ChEBI" id="CHEBI:30616"/>
    </ligand>
</feature>
<dbReference type="NCBIfam" id="TIGR00574">
    <property type="entry name" value="dnl1"/>
    <property type="match status" value="1"/>
</dbReference>
<dbReference type="CDD" id="cd07901">
    <property type="entry name" value="Adenylation_DNA_ligase_Arch_LigB"/>
    <property type="match status" value="1"/>
</dbReference>
<dbReference type="InterPro" id="IPR012310">
    <property type="entry name" value="DNA_ligase_ATP-dep_cent"/>
</dbReference>
<dbReference type="PROSITE" id="PS50160">
    <property type="entry name" value="DNA_LIGASE_A3"/>
    <property type="match status" value="1"/>
</dbReference>
<evidence type="ECO:0000313" key="18">
    <source>
        <dbReference type="EMBL" id="KKU03657.1"/>
    </source>
</evidence>
<evidence type="ECO:0000256" key="2">
    <source>
        <dbReference type="ARBA" id="ARBA00022598"/>
    </source>
</evidence>
<keyword evidence="8 14" id="KW-0067">ATP-binding</keyword>
<dbReference type="PANTHER" id="PTHR45674:SF4">
    <property type="entry name" value="DNA LIGASE 1"/>
    <property type="match status" value="1"/>
</dbReference>
<dbReference type="EMBL" id="LCKQ01000013">
    <property type="protein sequence ID" value="KKU03657.1"/>
    <property type="molecule type" value="Genomic_DNA"/>
</dbReference>
<feature type="binding site" evidence="14">
    <location>
        <position position="270"/>
    </location>
    <ligand>
        <name>ATP</name>
        <dbReference type="ChEBI" id="CHEBI:30616"/>
    </ligand>
</feature>
<evidence type="ECO:0000256" key="14">
    <source>
        <dbReference type="HAMAP-Rule" id="MF_00407"/>
    </source>
</evidence>
<keyword evidence="3 14" id="KW-0132">Cell division</keyword>
<evidence type="ECO:0000256" key="7">
    <source>
        <dbReference type="ARBA" id="ARBA00022763"/>
    </source>
</evidence>
<keyword evidence="6 14" id="KW-0547">Nucleotide-binding</keyword>
<dbReference type="InterPro" id="IPR012308">
    <property type="entry name" value="DNA_ligase_ATP-dep_N"/>
</dbReference>
<protein>
    <recommendedName>
        <fullName evidence="14">Probable DNA ligase</fullName>
        <ecNumber evidence="14">6.5.1.1</ecNumber>
    </recommendedName>
    <alternativeName>
        <fullName evidence="14">Polydeoxyribonucleotide synthase [ATP]</fullName>
    </alternativeName>
</protein>
<evidence type="ECO:0000259" key="17">
    <source>
        <dbReference type="PROSITE" id="PS50160"/>
    </source>
</evidence>
<dbReference type="PROSITE" id="PS00697">
    <property type="entry name" value="DNA_LIGASE_A1"/>
    <property type="match status" value="1"/>
</dbReference>
<evidence type="ECO:0000256" key="8">
    <source>
        <dbReference type="ARBA" id="ARBA00022840"/>
    </source>
</evidence>
<evidence type="ECO:0000256" key="12">
    <source>
        <dbReference type="ARBA" id="ARBA00023306"/>
    </source>
</evidence>
<evidence type="ECO:0000256" key="15">
    <source>
        <dbReference type="RuleBase" id="RU000617"/>
    </source>
</evidence>
<dbReference type="InterPro" id="IPR036599">
    <property type="entry name" value="DNA_ligase_N_sf"/>
</dbReference>
<evidence type="ECO:0000256" key="5">
    <source>
        <dbReference type="ARBA" id="ARBA00022723"/>
    </source>
</evidence>
<evidence type="ECO:0000256" key="11">
    <source>
        <dbReference type="ARBA" id="ARBA00023204"/>
    </source>
</evidence>
<keyword evidence="10 14" id="KW-0233">DNA recombination</keyword>
<evidence type="ECO:0000256" key="13">
    <source>
        <dbReference type="ARBA" id="ARBA00034003"/>
    </source>
</evidence>
<evidence type="ECO:0000256" key="6">
    <source>
        <dbReference type="ARBA" id="ARBA00022741"/>
    </source>
</evidence>
<dbReference type="Pfam" id="PF01068">
    <property type="entry name" value="DNA_ligase_A_M"/>
    <property type="match status" value="1"/>
</dbReference>
<dbReference type="InterPro" id="IPR012340">
    <property type="entry name" value="NA-bd_OB-fold"/>
</dbReference>
<dbReference type="EC" id="6.5.1.1" evidence="14"/>
<feature type="domain" description="ATP-dependent DNA ligase family profile" evidence="17">
    <location>
        <begin position="327"/>
        <end position="450"/>
    </location>
</feature>
<dbReference type="GO" id="GO:0046872">
    <property type="term" value="F:metal ion binding"/>
    <property type="evidence" value="ECO:0007669"/>
    <property type="project" value="UniProtKB-KW"/>
</dbReference>
<comment type="catalytic activity">
    <reaction evidence="13 14 15">
        <text>ATP + (deoxyribonucleotide)n-3'-hydroxyl + 5'-phospho-(deoxyribonucleotide)m = (deoxyribonucleotide)n+m + AMP + diphosphate.</text>
        <dbReference type="EC" id="6.5.1.1"/>
    </reaction>
</comment>
<dbReference type="AlphaFoldDB" id="A0A0G1M6E3"/>
<dbReference type="GO" id="GO:0003677">
    <property type="term" value="F:DNA binding"/>
    <property type="evidence" value="ECO:0007669"/>
    <property type="project" value="InterPro"/>
</dbReference>
<evidence type="ECO:0000256" key="9">
    <source>
        <dbReference type="ARBA" id="ARBA00022842"/>
    </source>
</evidence>
<dbReference type="Proteomes" id="UP000034086">
    <property type="component" value="Unassembled WGS sequence"/>
</dbReference>
<keyword evidence="2 14" id="KW-0436">Ligase</keyword>
<keyword evidence="7 14" id="KW-0227">DNA damage</keyword>
<feature type="binding site" evidence="14">
    <location>
        <position position="415"/>
    </location>
    <ligand>
        <name>ATP</name>
        <dbReference type="ChEBI" id="CHEBI:30616"/>
    </ligand>
</feature>
<dbReference type="GO" id="GO:0003910">
    <property type="term" value="F:DNA ligase (ATP) activity"/>
    <property type="evidence" value="ECO:0007669"/>
    <property type="project" value="UniProtKB-UniRule"/>
</dbReference>
<name>A0A0G1M6E3_9BACT</name>
<dbReference type="SUPFAM" id="SSF56091">
    <property type="entry name" value="DNA ligase/mRNA capping enzyme, catalytic domain"/>
    <property type="match status" value="1"/>
</dbReference>
<dbReference type="Gene3D" id="1.10.3260.10">
    <property type="entry name" value="DNA ligase, ATP-dependent, N-terminal domain"/>
    <property type="match status" value="1"/>
</dbReference>
<gene>
    <name evidence="14" type="primary">lig</name>
    <name evidence="18" type="ORF">UX03_C0013G0015</name>
</gene>
<dbReference type="InterPro" id="IPR012309">
    <property type="entry name" value="DNA_ligase_ATP-dep_C"/>
</dbReference>
<evidence type="ECO:0000256" key="4">
    <source>
        <dbReference type="ARBA" id="ARBA00022705"/>
    </source>
</evidence>
<comment type="caution">
    <text evidence="18">The sequence shown here is derived from an EMBL/GenBank/DDBJ whole genome shotgun (WGS) entry which is preliminary data.</text>
</comment>
<comment type="cofactor">
    <cofactor evidence="14">
        <name>Mg(2+)</name>
        <dbReference type="ChEBI" id="CHEBI:18420"/>
    </cofactor>
</comment>
<keyword evidence="4 14" id="KW-0235">DNA replication</keyword>
<keyword evidence="9 14" id="KW-0460">Magnesium</keyword>
<dbReference type="HAMAP" id="MF_00407">
    <property type="entry name" value="DNA_ligase"/>
    <property type="match status" value="1"/>
</dbReference>
<dbReference type="GO" id="GO:0051301">
    <property type="term" value="P:cell division"/>
    <property type="evidence" value="ECO:0007669"/>
    <property type="project" value="UniProtKB-KW"/>
</dbReference>
<evidence type="ECO:0000256" key="3">
    <source>
        <dbReference type="ARBA" id="ARBA00022618"/>
    </source>
</evidence>
<reference evidence="18 19" key="1">
    <citation type="journal article" date="2015" name="Nature">
        <title>rRNA introns, odd ribosomes, and small enigmatic genomes across a large radiation of phyla.</title>
        <authorList>
            <person name="Brown C.T."/>
            <person name="Hug L.A."/>
            <person name="Thomas B.C."/>
            <person name="Sharon I."/>
            <person name="Castelle C.J."/>
            <person name="Singh A."/>
            <person name="Wilkins M.J."/>
            <person name="Williams K.H."/>
            <person name="Banfield J.F."/>
        </authorList>
    </citation>
    <scope>NUCLEOTIDE SEQUENCE [LARGE SCALE GENOMIC DNA]</scope>
</reference>
<evidence type="ECO:0000313" key="19">
    <source>
        <dbReference type="Proteomes" id="UP000034086"/>
    </source>
</evidence>
<dbReference type="GO" id="GO:0005524">
    <property type="term" value="F:ATP binding"/>
    <property type="evidence" value="ECO:0007669"/>
    <property type="project" value="UniProtKB-UniRule"/>
</dbReference>
<dbReference type="GO" id="GO:0006310">
    <property type="term" value="P:DNA recombination"/>
    <property type="evidence" value="ECO:0007669"/>
    <property type="project" value="UniProtKB-UniRule"/>
</dbReference>
<dbReference type="SUPFAM" id="SSF50249">
    <property type="entry name" value="Nucleic acid-binding proteins"/>
    <property type="match status" value="1"/>
</dbReference>
<keyword evidence="12 14" id="KW-0131">Cell cycle</keyword>
<comment type="similarity">
    <text evidence="1 14 16">Belongs to the ATP-dependent DNA ligase family.</text>
</comment>
<sequence>MRFRELAVYLEKLEKTSSRNEITQILADLFKKSHPSEIDKIVYLVSGELAPKFKGVVFNIAERLMMQIIARAYDVKVEDVRVAFKEKGDLGLVAGSFAKEKGGNVEVSEVFARMLAIAEEGGGGSQERKITKTAELFSSLDPLSVRFVARIPVGKLRLGFSDMTILDALSVMVRGDKSARPLVEGAFNVSVDIGKIAKRVKERGLSGLKGVAPEPGTPIRPSLAERLPSAEKILEKVGEKVAIEPKYDGFRAMVNIWEEAGEKKVVIFSRNLENTTHMFPDLVDAVKKIKVKSAIFDAEAIGYDLKTGKFLPFQETVQRKRKHDIEEIAKRLPLKLFIFDILYKDGKSFLNTPFGERRKILESTVGKVDGKIELTRQEIVDSPEEIKRLQKEYLAEGLEGALIKKIDATYKAGARGYHWVKYKKTTEGGLTDTIDCLVMGINKGKGKRAGFGAGAFLVGVRSREKFKTVSKIGTGLTDEQWRELNERSKKLQVKEKPKEYEVDKNQEPDTWVRPSLVVEILADEITRSPIHTAGLALRFPRLIRFRDEKNPDQVTTLRELEGLFEMQKR</sequence>
<dbReference type="InterPro" id="IPR016059">
    <property type="entry name" value="DNA_ligase_ATP-dep_CS"/>
</dbReference>
<organism evidence="18 19">
    <name type="scientific">Candidatus Woesebacteria bacterium GW2011_GWE1_45_18</name>
    <dbReference type="NCBI Taxonomy" id="1618598"/>
    <lineage>
        <taxon>Bacteria</taxon>
        <taxon>Candidatus Woeseibacteriota</taxon>
    </lineage>
</organism>
<dbReference type="PANTHER" id="PTHR45674">
    <property type="entry name" value="DNA LIGASE 1/3 FAMILY MEMBER"/>
    <property type="match status" value="1"/>
</dbReference>
<dbReference type="GO" id="GO:0006273">
    <property type="term" value="P:lagging strand elongation"/>
    <property type="evidence" value="ECO:0007669"/>
    <property type="project" value="TreeGrafter"/>
</dbReference>